<dbReference type="AlphaFoldDB" id="A0A9D4ZDY8"/>
<dbReference type="Proteomes" id="UP000886520">
    <property type="component" value="Chromosome 13"/>
</dbReference>
<name>A0A9D4ZDY8_ADICA</name>
<evidence type="ECO:0000256" key="1">
    <source>
        <dbReference type="SAM" id="SignalP"/>
    </source>
</evidence>
<keyword evidence="1" id="KW-0732">Signal</keyword>
<feature type="chain" id="PRO_5039679801" evidence="1">
    <location>
        <begin position="30"/>
        <end position="181"/>
    </location>
</feature>
<evidence type="ECO:0000313" key="3">
    <source>
        <dbReference type="Proteomes" id="UP000886520"/>
    </source>
</evidence>
<feature type="signal peptide" evidence="1">
    <location>
        <begin position="1"/>
        <end position="29"/>
    </location>
</feature>
<dbReference type="EMBL" id="JABFUD020000013">
    <property type="protein sequence ID" value="KAI5071799.1"/>
    <property type="molecule type" value="Genomic_DNA"/>
</dbReference>
<accession>A0A9D4ZDY8</accession>
<comment type="caution">
    <text evidence="2">The sequence shown here is derived from an EMBL/GenBank/DDBJ whole genome shotgun (WGS) entry which is preliminary data.</text>
</comment>
<gene>
    <name evidence="2" type="ORF">GOP47_0014050</name>
</gene>
<reference evidence="2" key="1">
    <citation type="submission" date="2021-01" db="EMBL/GenBank/DDBJ databases">
        <title>Adiantum capillus-veneris genome.</title>
        <authorList>
            <person name="Fang Y."/>
            <person name="Liao Q."/>
        </authorList>
    </citation>
    <scope>NUCLEOTIDE SEQUENCE</scope>
    <source>
        <strain evidence="2">H3</strain>
        <tissue evidence="2">Leaf</tissue>
    </source>
</reference>
<sequence>MHSIMQSLLKQLLFMLPKLLLLLTPMVTPQTLQMISLSLDADEVSPASANDKAAIIPAFLDNLMEPVTQSHEVDIGLDDDAAIESFLGSLEDALLPSEPLQQQPVIPLVVHALQFHTCASPLRNLTGLLPLPNNLGGTSISLPLDYLTGNASYVTAPAALAEDAHDDVDTTYKPLLALNDQ</sequence>
<organism evidence="2 3">
    <name type="scientific">Adiantum capillus-veneris</name>
    <name type="common">Maidenhair fern</name>
    <dbReference type="NCBI Taxonomy" id="13818"/>
    <lineage>
        <taxon>Eukaryota</taxon>
        <taxon>Viridiplantae</taxon>
        <taxon>Streptophyta</taxon>
        <taxon>Embryophyta</taxon>
        <taxon>Tracheophyta</taxon>
        <taxon>Polypodiopsida</taxon>
        <taxon>Polypodiidae</taxon>
        <taxon>Polypodiales</taxon>
        <taxon>Pteridineae</taxon>
        <taxon>Pteridaceae</taxon>
        <taxon>Vittarioideae</taxon>
        <taxon>Adiantum</taxon>
    </lineage>
</organism>
<protein>
    <submittedName>
        <fullName evidence="2">Uncharacterized protein</fullName>
    </submittedName>
</protein>
<proteinExistence type="predicted"/>
<evidence type="ECO:0000313" key="2">
    <source>
        <dbReference type="EMBL" id="KAI5071799.1"/>
    </source>
</evidence>
<keyword evidence="3" id="KW-1185">Reference proteome</keyword>